<dbReference type="AlphaFoldDB" id="A0A7V3YM56"/>
<name>A0A7V3YM56_9BACT</name>
<accession>A0A7V3YM56</accession>
<proteinExistence type="predicted"/>
<reference evidence="1" key="1">
    <citation type="journal article" date="2020" name="mSystems">
        <title>Genome- and Community-Level Interaction Insights into Carbon Utilization and Element Cycling Functions of Hydrothermarchaeota in Hydrothermal Sediment.</title>
        <authorList>
            <person name="Zhou Z."/>
            <person name="Liu Y."/>
            <person name="Xu W."/>
            <person name="Pan J."/>
            <person name="Luo Z.H."/>
            <person name="Li M."/>
        </authorList>
    </citation>
    <scope>NUCLEOTIDE SEQUENCE [LARGE SCALE GENOMIC DNA]</scope>
    <source>
        <strain evidence="1">SpSt-716</strain>
    </source>
</reference>
<comment type="caution">
    <text evidence="1">The sequence shown here is derived from an EMBL/GenBank/DDBJ whole genome shotgun (WGS) entry which is preliminary data.</text>
</comment>
<gene>
    <name evidence="1" type="ORF">ENU96_06080</name>
</gene>
<protein>
    <recommendedName>
        <fullName evidence="2">Competence protein ComFB</fullName>
    </recommendedName>
</protein>
<dbReference type="EMBL" id="DTEN01000236">
    <property type="protein sequence ID" value="HGI75224.1"/>
    <property type="molecule type" value="Genomic_DNA"/>
</dbReference>
<sequence>MLKNVLEDALRRLLPEVYAVKPELCRCPQCQEDVLALALRALPPKYVSRERGEVFARLELESPQVQVDMLEALLQAADIVIARPRCRDSQNA</sequence>
<dbReference type="Pfam" id="PF10719">
    <property type="entry name" value="ComFB"/>
    <property type="match status" value="1"/>
</dbReference>
<dbReference type="InterPro" id="IPR019657">
    <property type="entry name" value="ComFB"/>
</dbReference>
<organism evidence="1">
    <name type="scientific">Candidatus Caldatribacterium californiense</name>
    <dbReference type="NCBI Taxonomy" id="1454726"/>
    <lineage>
        <taxon>Bacteria</taxon>
        <taxon>Pseudomonadati</taxon>
        <taxon>Atribacterota</taxon>
        <taxon>Atribacteria</taxon>
        <taxon>Atribacterales</taxon>
        <taxon>Candidatus Caldatribacteriaceae</taxon>
        <taxon>Candidatus Caldatribacterium</taxon>
    </lineage>
</organism>
<evidence type="ECO:0000313" key="1">
    <source>
        <dbReference type="EMBL" id="HGI75224.1"/>
    </source>
</evidence>
<evidence type="ECO:0008006" key="2">
    <source>
        <dbReference type="Google" id="ProtNLM"/>
    </source>
</evidence>